<dbReference type="GO" id="GO:0009288">
    <property type="term" value="C:bacterial-type flagellum"/>
    <property type="evidence" value="ECO:0007669"/>
    <property type="project" value="UniProtKB-SubCell"/>
</dbReference>
<keyword evidence="6" id="KW-0966">Cell projection</keyword>
<evidence type="ECO:0000256" key="1">
    <source>
        <dbReference type="ARBA" id="ARBA00005709"/>
    </source>
</evidence>
<dbReference type="GO" id="GO:0005576">
    <property type="term" value="C:extracellular region"/>
    <property type="evidence" value="ECO:0007669"/>
    <property type="project" value="UniProtKB-SubCell"/>
</dbReference>
<dbReference type="PANTHER" id="PTHR42792">
    <property type="entry name" value="FLAGELLIN"/>
    <property type="match status" value="1"/>
</dbReference>
<evidence type="ECO:0000313" key="7">
    <source>
        <dbReference type="Proteomes" id="UP000033187"/>
    </source>
</evidence>
<proteinExistence type="inferred from homology"/>
<feature type="domain" description="Flagellin C-terminal" evidence="5">
    <location>
        <begin position="234"/>
        <end position="319"/>
    </location>
</feature>
<keyword evidence="6" id="KW-0282">Flagellum</keyword>
<dbReference type="Proteomes" id="UP000033187">
    <property type="component" value="Chromosome 1"/>
</dbReference>
<comment type="similarity">
    <text evidence="1 3">Belongs to the bacterial flagellin family.</text>
</comment>
<keyword evidence="7" id="KW-1185">Reference proteome</keyword>
<dbReference type="Pfam" id="PF00700">
    <property type="entry name" value="Flagellin_C"/>
    <property type="match status" value="1"/>
</dbReference>
<evidence type="ECO:0000259" key="5">
    <source>
        <dbReference type="Pfam" id="PF00700"/>
    </source>
</evidence>
<dbReference type="Pfam" id="PF00669">
    <property type="entry name" value="Flagellin_N"/>
    <property type="match status" value="1"/>
</dbReference>
<comment type="function">
    <text evidence="3">Flagellin is the subunit protein which polymerizes to form the filaments of bacterial flagella.</text>
</comment>
<dbReference type="InterPro" id="IPR001492">
    <property type="entry name" value="Flagellin"/>
</dbReference>
<dbReference type="AlphaFoldDB" id="A0A0D6JKK7"/>
<dbReference type="EMBL" id="LN829119">
    <property type="protein sequence ID" value="CPR22195.1"/>
    <property type="molecule type" value="Genomic_DNA"/>
</dbReference>
<dbReference type="OrthoDB" id="8328560at2"/>
<dbReference type="InterPro" id="IPR046358">
    <property type="entry name" value="Flagellin_C"/>
</dbReference>
<dbReference type="NCBIfam" id="NF009329">
    <property type="entry name" value="PRK12687.1"/>
    <property type="match status" value="1"/>
</dbReference>
<comment type="subcellular location">
    <subcellularLocation>
        <location evidence="3">Secreted</location>
    </subcellularLocation>
    <subcellularLocation>
        <location evidence="3">Bacterial flagellum</location>
    </subcellularLocation>
</comment>
<protein>
    <recommendedName>
        <fullName evidence="3">Flagellin</fullName>
    </recommendedName>
</protein>
<sequence length="320" mass="33708">MNSINTNFAAMTALQSLNQTNKNMIETQSRISTGYRVGEASDNAAYWSMATTMRSDNKSLSAVSDALGLGAATVDVAYVAMEKSIDVMTDLQKKLVLARQPGADRAKIQTEIDELQNQLRSISTSASFTGENWLNVDTTAGSGYTASEEVVASFSRSGNTVSVGTISIDVSSTFLFNQNGAATADARGILASNRVAATGAIGVAGTIVIASTTGAGEMDISGAAITETNIDEFIEAVNQAIQEMTDAATNLGAAKSRIDLQSEFVSNLSDAIDRGISTLVDADMNEESTRMQALQVQQQLGIQALSLANQNSQNILSLFR</sequence>
<keyword evidence="6" id="KW-0969">Cilium</keyword>
<dbReference type="PANTHER" id="PTHR42792:SF2">
    <property type="entry name" value="FLAGELLIN"/>
    <property type="match status" value="1"/>
</dbReference>
<accession>A0A0D6JKK7</accession>
<evidence type="ECO:0000256" key="2">
    <source>
        <dbReference type="ARBA" id="ARBA00023143"/>
    </source>
</evidence>
<evidence type="ECO:0000259" key="4">
    <source>
        <dbReference type="Pfam" id="PF00669"/>
    </source>
</evidence>
<dbReference type="KEGG" id="fiy:BN1229_v1_3628"/>
<reference evidence="7" key="1">
    <citation type="submission" date="2015-02" db="EMBL/GenBank/DDBJ databases">
        <authorList>
            <person name="Chooi Y.-H."/>
        </authorList>
    </citation>
    <scope>NUCLEOTIDE SEQUENCE [LARGE SCALE GENOMIC DNA]</scope>
    <source>
        <strain evidence="7">strain Y</strain>
    </source>
</reference>
<dbReference type="GO" id="GO:0005198">
    <property type="term" value="F:structural molecule activity"/>
    <property type="evidence" value="ECO:0007669"/>
    <property type="project" value="UniProtKB-UniRule"/>
</dbReference>
<gene>
    <name evidence="6" type="primary">flaC</name>
    <name evidence="6" type="ORF">YBN1229_v1_3628</name>
</gene>
<dbReference type="KEGG" id="fil:BN1229_v1_3635"/>
<dbReference type="SUPFAM" id="SSF64518">
    <property type="entry name" value="Phase 1 flagellin"/>
    <property type="match status" value="1"/>
</dbReference>
<keyword evidence="2 3" id="KW-0975">Bacterial flagellum</keyword>
<organism evidence="6 7">
    <name type="scientific">Candidatus Filomicrobium marinum</name>
    <dbReference type="NCBI Taxonomy" id="1608628"/>
    <lineage>
        <taxon>Bacteria</taxon>
        <taxon>Pseudomonadati</taxon>
        <taxon>Pseudomonadota</taxon>
        <taxon>Alphaproteobacteria</taxon>
        <taxon>Hyphomicrobiales</taxon>
        <taxon>Hyphomicrobiaceae</taxon>
        <taxon>Filomicrobium</taxon>
    </lineage>
</organism>
<dbReference type="Gene3D" id="1.20.1330.10">
    <property type="entry name" value="f41 fragment of flagellin, N-terminal domain"/>
    <property type="match status" value="1"/>
</dbReference>
<name>A0A0D6JKK7_9HYPH</name>
<evidence type="ECO:0000256" key="3">
    <source>
        <dbReference type="RuleBase" id="RU362073"/>
    </source>
</evidence>
<evidence type="ECO:0000313" key="6">
    <source>
        <dbReference type="EMBL" id="CPR22195.1"/>
    </source>
</evidence>
<dbReference type="RefSeq" id="WP_046479321.1">
    <property type="nucleotide sequence ID" value="NZ_LN829118.1"/>
</dbReference>
<feature type="domain" description="Flagellin N-terminal" evidence="4">
    <location>
        <begin position="4"/>
        <end position="135"/>
    </location>
</feature>
<keyword evidence="3" id="KW-0964">Secreted</keyword>
<dbReference type="InterPro" id="IPR001029">
    <property type="entry name" value="Flagellin_N"/>
</dbReference>